<keyword evidence="3" id="KW-1185">Reference proteome</keyword>
<evidence type="ECO:0000313" key="2">
    <source>
        <dbReference type="EMBL" id="EGF96992.1"/>
    </source>
</evidence>
<dbReference type="InParanoid" id="F4SED4"/>
<dbReference type="AlphaFoldDB" id="F4SED4"/>
<reference evidence="3" key="1">
    <citation type="journal article" date="2011" name="Proc. Natl. Acad. Sci. U.S.A.">
        <title>Obligate biotrophy features unraveled by the genomic analysis of rust fungi.</title>
        <authorList>
            <person name="Duplessis S."/>
            <person name="Cuomo C.A."/>
            <person name="Lin Y.-C."/>
            <person name="Aerts A."/>
            <person name="Tisserant E."/>
            <person name="Veneault-Fourrey C."/>
            <person name="Joly D.L."/>
            <person name="Hacquard S."/>
            <person name="Amselem J."/>
            <person name="Cantarel B.L."/>
            <person name="Chiu R."/>
            <person name="Coutinho P.M."/>
            <person name="Feau N."/>
            <person name="Field M."/>
            <person name="Frey P."/>
            <person name="Gelhaye E."/>
            <person name="Goldberg J."/>
            <person name="Grabherr M.G."/>
            <person name="Kodira C.D."/>
            <person name="Kohler A."/>
            <person name="Kuees U."/>
            <person name="Lindquist E.A."/>
            <person name="Lucas S.M."/>
            <person name="Mago R."/>
            <person name="Mauceli E."/>
            <person name="Morin E."/>
            <person name="Murat C."/>
            <person name="Pangilinan J.L."/>
            <person name="Park R."/>
            <person name="Pearson M."/>
            <person name="Quesneville H."/>
            <person name="Rouhier N."/>
            <person name="Sakthikumar S."/>
            <person name="Salamov A.A."/>
            <person name="Schmutz J."/>
            <person name="Selles B."/>
            <person name="Shapiro H."/>
            <person name="Tanguay P."/>
            <person name="Tuskan G.A."/>
            <person name="Henrissat B."/>
            <person name="Van de Peer Y."/>
            <person name="Rouze P."/>
            <person name="Ellis J.G."/>
            <person name="Dodds P.N."/>
            <person name="Schein J.E."/>
            <person name="Zhong S."/>
            <person name="Hamelin R.C."/>
            <person name="Grigoriev I.V."/>
            <person name="Szabo L.J."/>
            <person name="Martin F."/>
        </authorList>
    </citation>
    <scope>NUCLEOTIDE SEQUENCE [LARGE SCALE GENOMIC DNA]</scope>
    <source>
        <strain evidence="3">98AG31 / pathotype 3-4-7</strain>
    </source>
</reference>
<dbReference type="GeneID" id="18935443"/>
<feature type="compositionally biased region" description="Acidic residues" evidence="1">
    <location>
        <begin position="71"/>
        <end position="84"/>
    </location>
</feature>
<organism evidence="3">
    <name type="scientific">Melampsora larici-populina (strain 98AG31 / pathotype 3-4-7)</name>
    <name type="common">Poplar leaf rust fungus</name>
    <dbReference type="NCBI Taxonomy" id="747676"/>
    <lineage>
        <taxon>Eukaryota</taxon>
        <taxon>Fungi</taxon>
        <taxon>Dikarya</taxon>
        <taxon>Basidiomycota</taxon>
        <taxon>Pucciniomycotina</taxon>
        <taxon>Pucciniomycetes</taxon>
        <taxon>Pucciniales</taxon>
        <taxon>Melampsoraceae</taxon>
        <taxon>Melampsora</taxon>
    </lineage>
</organism>
<name>F4SED4_MELLP</name>
<dbReference type="HOGENOM" id="CLU_748181_0_0_1"/>
<dbReference type="RefSeq" id="XP_007419738.1">
    <property type="nucleotide sequence ID" value="XM_007419676.1"/>
</dbReference>
<evidence type="ECO:0000256" key="1">
    <source>
        <dbReference type="SAM" id="MobiDB-lite"/>
    </source>
</evidence>
<sequence>MAPKLAGSTKKNKKVMFQEPTQSVNATPTPNPSKNQQSDTNMLSDNDPPTTRVEQLCLAPAKKRKAPSEQSEGDDEQPQTENDEVDQRNKQADNLEKSDYSKCYPPFGSITYKVVDPLIDAVPGVRFAPFEWLPTQVRLWAQHALKMESWIKKDDNASKYLVVTILKPLPSLNGGSAQMIAEILDLWLDKGDVRANNAVKRIPVGDGDDRRFYLVTLKDKKMRKDIVKFKRMDRGVFVSTAGTRGALLLFDVVVPVETAPRMGSVLMSIEGLQRVEKPNWVKLCLDAVEAYVPNRKYEITKMKDSGSVQRPELTGTSGRIMEVEFNQSAELLDQWLSKEGPNGFCLMMMGWKCTENSVKILQNELNSTYWYLLPTCKLVV</sequence>
<feature type="region of interest" description="Disordered" evidence="1">
    <location>
        <begin position="1"/>
        <end position="99"/>
    </location>
</feature>
<feature type="compositionally biased region" description="Polar residues" evidence="1">
    <location>
        <begin position="19"/>
        <end position="53"/>
    </location>
</feature>
<dbReference type="VEuPathDB" id="FungiDB:MELLADRAFT_90085"/>
<dbReference type="EMBL" id="GL883415">
    <property type="protein sequence ID" value="EGF96992.1"/>
    <property type="molecule type" value="Genomic_DNA"/>
</dbReference>
<feature type="compositionally biased region" description="Basic and acidic residues" evidence="1">
    <location>
        <begin position="85"/>
        <end position="99"/>
    </location>
</feature>
<gene>
    <name evidence="2" type="ORF">MELLADRAFT_90085</name>
</gene>
<dbReference type="Proteomes" id="UP000001072">
    <property type="component" value="Unassembled WGS sequence"/>
</dbReference>
<dbReference type="KEGG" id="mlr:MELLADRAFT_90085"/>
<evidence type="ECO:0000313" key="3">
    <source>
        <dbReference type="Proteomes" id="UP000001072"/>
    </source>
</evidence>
<accession>F4SED4</accession>
<proteinExistence type="predicted"/>
<protein>
    <submittedName>
        <fullName evidence="2">Uncharacterized protein</fullName>
    </submittedName>
</protein>